<dbReference type="InterPro" id="IPR016130">
    <property type="entry name" value="Tyr_Pase_AS"/>
</dbReference>
<dbReference type="Proteomes" id="UP000035680">
    <property type="component" value="Unassembled WGS sequence"/>
</dbReference>
<sequence length="638" mass="75534">MVNRKNKYPNVYLFWDTLTSQSFEKFCKTIKDKKYLSDKVLKRKVVKKMEGGEEVDVGISDLFNGTLVKCYKNLPWKIKAHYVYTDTKKRKYILSDGPIIGSHASFWQMIYEEDIGTIIAIIYDKKTLDVDDNSDNLYWNWKSHVREFGDIVVTRIHTIKVNVLSVVGRKFMLEKKGDVSKDVEIYHVSNWKEDEIPQSDHQLVNIYQKILNIAPKKNILIHSLQGTGARVYMLTYFACIFDALKGDDDTCCPFKIIKRIREQRYGGNLVPYEFAFIIKAIVTTLFQYKILIDFSQRRGNFYLCYDKFIYSHLKHRDNMDDDIRKFLLFVSIVDIGKTYEYKSVFYELGRIESDVLPNYCKRFQNAINNHKDGKDKIRCRFNDIPCLDAHGIIINGKPETDKDSFIHANTFEYTFNNNNKKRKMILCQMIRSYNVKIVVILNNLEEANDPEKKWVPYFPQKHYSYDTPNFCVTKLRYKEMDFDSIIETECHLKSKKGHPEMKFVILHYQGWTDRGVPYDHKSIHNLYKRIASFRSEEYVAIHCSAGVARTGTLALIMYLIDTINYFPTFDPIERLKCLREHRYLAVQEYGQFMFALLVVFEHYKKEIDDMDPEAYEKFLEIAENTFKKERESKKKQKK</sequence>
<dbReference type="SMART" id="SM00404">
    <property type="entry name" value="PTPc_motif"/>
    <property type="match status" value="2"/>
</dbReference>
<dbReference type="PANTHER" id="PTHR46163:SF5">
    <property type="entry name" value="TYROSINE-PROTEIN PHOSPHATASE"/>
    <property type="match status" value="1"/>
</dbReference>
<accession>A0A0K0FD69</accession>
<dbReference type="InterPro" id="IPR029021">
    <property type="entry name" value="Prot-tyrosine_phosphatase-like"/>
</dbReference>
<dbReference type="Pfam" id="PF00102">
    <property type="entry name" value="Y_phosphatase"/>
    <property type="match status" value="2"/>
</dbReference>
<dbReference type="STRING" id="75913.A0A0K0FD69"/>
<dbReference type="GO" id="GO:0004725">
    <property type="term" value="F:protein tyrosine phosphatase activity"/>
    <property type="evidence" value="ECO:0007669"/>
    <property type="project" value="InterPro"/>
</dbReference>
<dbReference type="InterPro" id="IPR000242">
    <property type="entry name" value="PTP_cat"/>
</dbReference>
<keyword evidence="3" id="KW-1185">Reference proteome</keyword>
<name>A0A0K0FD69_STRVS</name>
<dbReference type="PROSITE" id="PS00383">
    <property type="entry name" value="TYR_PHOSPHATASE_1"/>
    <property type="match status" value="1"/>
</dbReference>
<dbReference type="SMART" id="SM00194">
    <property type="entry name" value="PTPc"/>
    <property type="match status" value="1"/>
</dbReference>
<dbReference type="SUPFAM" id="SSF52799">
    <property type="entry name" value="(Phosphotyrosine protein) phosphatases II"/>
    <property type="match status" value="2"/>
</dbReference>
<feature type="domain" description="Tyrosine-protein phosphatase" evidence="1">
    <location>
        <begin position="375"/>
        <end position="602"/>
    </location>
</feature>
<reference evidence="3" key="1">
    <citation type="submission" date="2014-07" db="EMBL/GenBank/DDBJ databases">
        <authorList>
            <person name="Martin A.A"/>
            <person name="De Silva N."/>
        </authorList>
    </citation>
    <scope>NUCLEOTIDE SEQUENCE</scope>
</reference>
<dbReference type="PANTHER" id="PTHR46163">
    <property type="entry name" value="TYROSINE-PROTEIN PHOSPHATASE-RELATED"/>
    <property type="match status" value="1"/>
</dbReference>
<dbReference type="WBParaSite" id="SVE_0678900.1">
    <property type="protein sequence ID" value="SVE_0678900.1"/>
    <property type="gene ID" value="SVE_0678900"/>
</dbReference>
<dbReference type="InterPro" id="IPR000387">
    <property type="entry name" value="Tyr_Pase_dom"/>
</dbReference>
<reference evidence="4" key="2">
    <citation type="submission" date="2015-08" db="UniProtKB">
        <authorList>
            <consortium name="WormBaseParasite"/>
        </authorList>
    </citation>
    <scope>IDENTIFICATION</scope>
</reference>
<organism evidence="3 4">
    <name type="scientific">Strongyloides venezuelensis</name>
    <name type="common">Threadworm</name>
    <dbReference type="NCBI Taxonomy" id="75913"/>
    <lineage>
        <taxon>Eukaryota</taxon>
        <taxon>Metazoa</taxon>
        <taxon>Ecdysozoa</taxon>
        <taxon>Nematoda</taxon>
        <taxon>Chromadorea</taxon>
        <taxon>Rhabditida</taxon>
        <taxon>Tylenchina</taxon>
        <taxon>Panagrolaimomorpha</taxon>
        <taxon>Strongyloidoidea</taxon>
        <taxon>Strongyloididae</taxon>
        <taxon>Strongyloides</taxon>
    </lineage>
</organism>
<dbReference type="InterPro" id="IPR052782">
    <property type="entry name" value="Oocyte-zygote_transition_reg"/>
</dbReference>
<dbReference type="Gene3D" id="3.90.190.10">
    <property type="entry name" value="Protein tyrosine phosphatase superfamily"/>
    <property type="match status" value="2"/>
</dbReference>
<evidence type="ECO:0000313" key="3">
    <source>
        <dbReference type="Proteomes" id="UP000035680"/>
    </source>
</evidence>
<dbReference type="PROSITE" id="PS50056">
    <property type="entry name" value="TYR_PHOSPHATASE_2"/>
    <property type="match status" value="1"/>
</dbReference>
<evidence type="ECO:0000313" key="4">
    <source>
        <dbReference type="WBParaSite" id="SVE_0678900.1"/>
    </source>
</evidence>
<dbReference type="PROSITE" id="PS50055">
    <property type="entry name" value="TYR_PHOSPHATASE_PTP"/>
    <property type="match status" value="2"/>
</dbReference>
<feature type="domain" description="Tyrosine-protein phosphatase" evidence="1">
    <location>
        <begin position="1"/>
        <end position="284"/>
    </location>
</feature>
<evidence type="ECO:0000259" key="2">
    <source>
        <dbReference type="PROSITE" id="PS50056"/>
    </source>
</evidence>
<evidence type="ECO:0000259" key="1">
    <source>
        <dbReference type="PROSITE" id="PS50055"/>
    </source>
</evidence>
<dbReference type="CDD" id="cd00047">
    <property type="entry name" value="PTPc"/>
    <property type="match status" value="1"/>
</dbReference>
<protein>
    <submittedName>
        <fullName evidence="4">Tyrosine-protein phosphatase domain-containing protein</fullName>
    </submittedName>
</protein>
<dbReference type="AlphaFoldDB" id="A0A0K0FD69"/>
<dbReference type="InterPro" id="IPR003595">
    <property type="entry name" value="Tyr_Pase_cat"/>
</dbReference>
<proteinExistence type="predicted"/>
<feature type="domain" description="Tyrosine specific protein phosphatases" evidence="2">
    <location>
        <begin position="524"/>
        <end position="593"/>
    </location>
</feature>